<sequence length="106" mass="11810">MIVGRFGAMTMTTMTEESNAGSFGELALFPLTSQARRVREAAAQLLKRRTTAAANRYRQELAGGIFNELSALGFSEEQQDEAVGAFLTEVERELAEIHYQRIRLLV</sequence>
<dbReference type="Pfam" id="PF19551">
    <property type="entry name" value="DUF6074"/>
    <property type="match status" value="1"/>
</dbReference>
<proteinExistence type="predicted"/>
<reference evidence="1 2" key="1">
    <citation type="submission" date="2018-09" db="EMBL/GenBank/DDBJ databases">
        <title>Marinorhizobium profundi gen. nov., sp. nov., isolated from a deep-sea sediment sample from the New Britain Trench and proposal of Marinorhizobiaceae fam. nov. in the order Rhizobiales of the class Alphaproteobacteria.</title>
        <authorList>
            <person name="Cao J."/>
        </authorList>
    </citation>
    <scope>NUCLEOTIDE SEQUENCE [LARGE SCALE GENOMIC DNA]</scope>
    <source>
        <strain evidence="1 2">WS11</strain>
    </source>
</reference>
<dbReference type="KEGG" id="abaw:D5400_08105"/>
<evidence type="ECO:0000313" key="1">
    <source>
        <dbReference type="EMBL" id="AZN71237.1"/>
    </source>
</evidence>
<accession>A0A3Q8XQA4</accession>
<dbReference type="AlphaFoldDB" id="A0A3Q8XQA4"/>
<dbReference type="EMBL" id="CP032509">
    <property type="protein sequence ID" value="AZN71237.1"/>
    <property type="molecule type" value="Genomic_DNA"/>
</dbReference>
<keyword evidence="2" id="KW-1185">Reference proteome</keyword>
<dbReference type="InterPro" id="IPR045720">
    <property type="entry name" value="DUF6074"/>
</dbReference>
<dbReference type="Proteomes" id="UP000268192">
    <property type="component" value="Chromosome"/>
</dbReference>
<protein>
    <submittedName>
        <fullName evidence="1">Uncharacterized protein</fullName>
    </submittedName>
</protein>
<organism evidence="1 2">
    <name type="scientific">Georhizobium profundi</name>
    <dbReference type="NCBI Taxonomy" id="2341112"/>
    <lineage>
        <taxon>Bacteria</taxon>
        <taxon>Pseudomonadati</taxon>
        <taxon>Pseudomonadota</taxon>
        <taxon>Alphaproteobacteria</taxon>
        <taxon>Hyphomicrobiales</taxon>
        <taxon>Rhizobiaceae</taxon>
        <taxon>Georhizobium</taxon>
    </lineage>
</organism>
<gene>
    <name evidence="1" type="ORF">D5400_08105</name>
</gene>
<evidence type="ECO:0000313" key="2">
    <source>
        <dbReference type="Proteomes" id="UP000268192"/>
    </source>
</evidence>
<name>A0A3Q8XQA4_9HYPH</name>